<dbReference type="InterPro" id="IPR016170">
    <property type="entry name" value="Cytok_DH_C_sf"/>
</dbReference>
<evidence type="ECO:0000256" key="6">
    <source>
        <dbReference type="SAM" id="SignalP"/>
    </source>
</evidence>
<dbReference type="Gene3D" id="3.40.462.10">
    <property type="entry name" value="FAD-linked oxidases, C-terminal domain"/>
    <property type="match status" value="1"/>
</dbReference>
<dbReference type="GO" id="GO:0019139">
    <property type="term" value="F:cytokinin dehydrogenase activity"/>
    <property type="evidence" value="ECO:0007669"/>
    <property type="project" value="InterPro"/>
</dbReference>
<dbReference type="Pfam" id="PF09265">
    <property type="entry name" value="Cytokin-bind"/>
    <property type="match status" value="1"/>
</dbReference>
<evidence type="ECO:0000256" key="1">
    <source>
        <dbReference type="ARBA" id="ARBA00001974"/>
    </source>
</evidence>
<comment type="cofactor">
    <cofactor evidence="1">
        <name>FAD</name>
        <dbReference type="ChEBI" id="CHEBI:57692"/>
    </cofactor>
</comment>
<dbReference type="PANTHER" id="PTHR13878">
    <property type="entry name" value="GULONOLACTONE OXIDASE"/>
    <property type="match status" value="1"/>
</dbReference>
<protein>
    <recommendedName>
        <fullName evidence="7">Cytokinin dehydrogenase 1 FAD/cytokinin binding domain-containing protein</fullName>
    </recommendedName>
</protein>
<dbReference type="Proteomes" id="UP000287651">
    <property type="component" value="Unassembled WGS sequence"/>
</dbReference>
<evidence type="ECO:0000313" key="9">
    <source>
        <dbReference type="Proteomes" id="UP000287651"/>
    </source>
</evidence>
<keyword evidence="3" id="KW-0285">Flavoprotein</keyword>
<evidence type="ECO:0000313" key="8">
    <source>
        <dbReference type="EMBL" id="RRT77995.1"/>
    </source>
</evidence>
<feature type="signal peptide" evidence="6">
    <location>
        <begin position="1"/>
        <end position="20"/>
    </location>
</feature>
<dbReference type="PANTHER" id="PTHR13878:SF102">
    <property type="entry name" value="CYTOKININ DEHYDROGENASE 5"/>
    <property type="match status" value="1"/>
</dbReference>
<dbReference type="EMBL" id="AMZH03001783">
    <property type="protein sequence ID" value="RRT77995.1"/>
    <property type="molecule type" value="Genomic_DNA"/>
</dbReference>
<evidence type="ECO:0000256" key="2">
    <source>
        <dbReference type="ARBA" id="ARBA00005466"/>
    </source>
</evidence>
<organism evidence="8 9">
    <name type="scientific">Ensete ventricosum</name>
    <name type="common">Abyssinian banana</name>
    <name type="synonym">Musa ensete</name>
    <dbReference type="NCBI Taxonomy" id="4639"/>
    <lineage>
        <taxon>Eukaryota</taxon>
        <taxon>Viridiplantae</taxon>
        <taxon>Streptophyta</taxon>
        <taxon>Embryophyta</taxon>
        <taxon>Tracheophyta</taxon>
        <taxon>Spermatophyta</taxon>
        <taxon>Magnoliopsida</taxon>
        <taxon>Liliopsida</taxon>
        <taxon>Zingiberales</taxon>
        <taxon>Musaceae</taxon>
        <taxon>Ensete</taxon>
    </lineage>
</organism>
<dbReference type="InterPro" id="IPR016164">
    <property type="entry name" value="FAD-linked_Oxase-like_C"/>
</dbReference>
<evidence type="ECO:0000259" key="7">
    <source>
        <dbReference type="Pfam" id="PF09265"/>
    </source>
</evidence>
<evidence type="ECO:0000256" key="3">
    <source>
        <dbReference type="ARBA" id="ARBA00022630"/>
    </source>
</evidence>
<dbReference type="InterPro" id="IPR015345">
    <property type="entry name" value="Cytokinin_DH_FAD/cytokin-bd"/>
</dbReference>
<feature type="chain" id="PRO_5019080826" description="Cytokinin dehydrogenase 1 FAD/cytokinin binding domain-containing protein" evidence="6">
    <location>
        <begin position="21"/>
        <end position="167"/>
    </location>
</feature>
<accession>A0A427AP54</accession>
<reference evidence="8 9" key="1">
    <citation type="journal article" date="2014" name="Agronomy (Basel)">
        <title>A Draft Genome Sequence for Ensete ventricosum, the Drought-Tolerant Tree Against Hunger.</title>
        <authorList>
            <person name="Harrison J."/>
            <person name="Moore K.A."/>
            <person name="Paszkiewicz K."/>
            <person name="Jones T."/>
            <person name="Grant M."/>
            <person name="Ambacheew D."/>
            <person name="Muzemil S."/>
            <person name="Studholme D.J."/>
        </authorList>
    </citation>
    <scope>NUCLEOTIDE SEQUENCE [LARGE SCALE GENOMIC DNA]</scope>
</reference>
<dbReference type="InterPro" id="IPR050432">
    <property type="entry name" value="FAD-linked_Oxidoreductases_BP"/>
</dbReference>
<feature type="domain" description="Cytokinin dehydrogenase 1 FAD/cytokinin binding" evidence="7">
    <location>
        <begin position="53"/>
        <end position="152"/>
    </location>
</feature>
<comment type="similarity">
    <text evidence="2">Belongs to the oxygen-dependent FAD-linked oxidoreductase family.</text>
</comment>
<keyword evidence="6" id="KW-0732">Signal</keyword>
<keyword evidence="5" id="KW-0560">Oxidoreductase</keyword>
<name>A0A427AP54_ENSVE</name>
<keyword evidence="4" id="KW-0274">FAD</keyword>
<dbReference type="SUPFAM" id="SSF55103">
    <property type="entry name" value="FAD-linked oxidases, C-terminal domain"/>
    <property type="match status" value="1"/>
</dbReference>
<proteinExistence type="inferred from homology"/>
<comment type="caution">
    <text evidence="8">The sequence shown here is derived from an EMBL/GenBank/DDBJ whole genome shotgun (WGS) entry which is preliminary data.</text>
</comment>
<gene>
    <name evidence="8" type="ORF">B296_00000302</name>
</gene>
<dbReference type="GO" id="GO:0009690">
    <property type="term" value="P:cytokinin metabolic process"/>
    <property type="evidence" value="ECO:0007669"/>
    <property type="project" value="InterPro"/>
</dbReference>
<dbReference type="GO" id="GO:0050660">
    <property type="term" value="F:flavin adenine dinucleotide binding"/>
    <property type="evidence" value="ECO:0007669"/>
    <property type="project" value="InterPro"/>
</dbReference>
<sequence>MPQRPCHGDLSSSAFSLSTALWLLLCDPSDRSIHTHTMILSYYDAYTIAELCRWDDRSSVVTPHEDMFYLVAFLRSALPDSGDPTQSLEYLSRQNKKILDFCDDAGIEIKQYLPVHRSRAEWARHFGPKWGRFLLRKAQFDPKCMLATGQAILPPPPSSSSSFVFRW</sequence>
<evidence type="ECO:0000256" key="5">
    <source>
        <dbReference type="ARBA" id="ARBA00023002"/>
    </source>
</evidence>
<evidence type="ECO:0000256" key="4">
    <source>
        <dbReference type="ARBA" id="ARBA00022827"/>
    </source>
</evidence>
<dbReference type="AlphaFoldDB" id="A0A427AP54"/>